<comment type="caution">
    <text evidence="6">The sequence shown here is derived from an EMBL/GenBank/DDBJ whole genome shotgun (WGS) entry which is preliminary data.</text>
</comment>
<evidence type="ECO:0000313" key="7">
    <source>
        <dbReference type="Proteomes" id="UP001596023"/>
    </source>
</evidence>
<dbReference type="InterPro" id="IPR008969">
    <property type="entry name" value="CarboxyPept-like_regulatory"/>
</dbReference>
<dbReference type="RefSeq" id="WP_380000425.1">
    <property type="nucleotide sequence ID" value="NZ_JBHSGN010000131.1"/>
</dbReference>
<dbReference type="InterPro" id="IPR036942">
    <property type="entry name" value="Beta-barrel_TonB_sf"/>
</dbReference>
<feature type="signal peptide" evidence="4">
    <location>
        <begin position="1"/>
        <end position="30"/>
    </location>
</feature>
<evidence type="ECO:0000256" key="2">
    <source>
        <dbReference type="ARBA" id="ARBA00023136"/>
    </source>
</evidence>
<keyword evidence="4" id="KW-0732">Signal</keyword>
<evidence type="ECO:0000313" key="6">
    <source>
        <dbReference type="EMBL" id="MFC4676316.1"/>
    </source>
</evidence>
<feature type="chain" id="PRO_5046871293" evidence="4">
    <location>
        <begin position="31"/>
        <end position="800"/>
    </location>
</feature>
<protein>
    <submittedName>
        <fullName evidence="6">TonB-dependent receptor domain-containing protein</fullName>
    </submittedName>
</protein>
<dbReference type="Pfam" id="PF13715">
    <property type="entry name" value="CarbopepD_reg_2"/>
    <property type="match status" value="1"/>
</dbReference>
<dbReference type="SUPFAM" id="SSF56935">
    <property type="entry name" value="Porins"/>
    <property type="match status" value="1"/>
</dbReference>
<dbReference type="Pfam" id="PF14905">
    <property type="entry name" value="OMP_b-brl_3"/>
    <property type="match status" value="1"/>
</dbReference>
<comment type="subcellular location">
    <subcellularLocation>
        <location evidence="1">Cell outer membrane</location>
    </subcellularLocation>
</comment>
<keyword evidence="7" id="KW-1185">Reference proteome</keyword>
<reference evidence="7" key="1">
    <citation type="journal article" date="2019" name="Int. J. Syst. Evol. Microbiol.">
        <title>The Global Catalogue of Microorganisms (GCM) 10K type strain sequencing project: providing services to taxonomists for standard genome sequencing and annotation.</title>
        <authorList>
            <consortium name="The Broad Institute Genomics Platform"/>
            <consortium name="The Broad Institute Genome Sequencing Center for Infectious Disease"/>
            <person name="Wu L."/>
            <person name="Ma J."/>
        </authorList>
    </citation>
    <scope>NUCLEOTIDE SEQUENCE [LARGE SCALE GENOMIC DNA]</scope>
    <source>
        <strain evidence="7">CCUG 66188</strain>
    </source>
</reference>
<proteinExistence type="predicted"/>
<name>A0ABV9L225_9BACT</name>
<evidence type="ECO:0000256" key="1">
    <source>
        <dbReference type="ARBA" id="ARBA00004442"/>
    </source>
</evidence>
<feature type="domain" description="Outer membrane protein beta-barrel" evidence="5">
    <location>
        <begin position="384"/>
        <end position="777"/>
    </location>
</feature>
<keyword evidence="6" id="KW-0675">Receptor</keyword>
<dbReference type="EMBL" id="JBHSGN010000131">
    <property type="protein sequence ID" value="MFC4676316.1"/>
    <property type="molecule type" value="Genomic_DNA"/>
</dbReference>
<keyword evidence="2" id="KW-0472">Membrane</keyword>
<organism evidence="6 7">
    <name type="scientific">Dysgonomonas termitidis</name>
    <dbReference type="NCBI Taxonomy" id="1516126"/>
    <lineage>
        <taxon>Bacteria</taxon>
        <taxon>Pseudomonadati</taxon>
        <taxon>Bacteroidota</taxon>
        <taxon>Bacteroidia</taxon>
        <taxon>Bacteroidales</taxon>
        <taxon>Dysgonomonadaceae</taxon>
        <taxon>Dysgonomonas</taxon>
    </lineage>
</organism>
<gene>
    <name evidence="6" type="ORF">ACFO6W_21780</name>
</gene>
<dbReference type="SUPFAM" id="SSF49464">
    <property type="entry name" value="Carboxypeptidase regulatory domain-like"/>
    <property type="match status" value="1"/>
</dbReference>
<dbReference type="Gene3D" id="2.40.170.20">
    <property type="entry name" value="TonB-dependent receptor, beta-barrel domain"/>
    <property type="match status" value="1"/>
</dbReference>
<dbReference type="Proteomes" id="UP001596023">
    <property type="component" value="Unassembled WGS sequence"/>
</dbReference>
<evidence type="ECO:0000259" key="5">
    <source>
        <dbReference type="Pfam" id="PF14905"/>
    </source>
</evidence>
<accession>A0ABV9L225</accession>
<keyword evidence="3" id="KW-0998">Cell outer membrane</keyword>
<dbReference type="InterPro" id="IPR041700">
    <property type="entry name" value="OMP_b-brl_3"/>
</dbReference>
<evidence type="ECO:0000256" key="4">
    <source>
        <dbReference type="SAM" id="SignalP"/>
    </source>
</evidence>
<sequence>MKQKNILLTLKKYRVIICCIFFFCSAGSYSQTLTKNEIYGKVIDEGNIPVSFANVMIINPKDSLIINGCVTEIDGSFQINTSYQGEILLKISFVGYNDFSQIHILEKESIINCGEILLKTNDQLLSEITVTGKIPFVSYDNNKIVVNIENSILSDAGSITDMLSRTPGLISDVGGQISVMGKGSPIIYIDNKEVVNKDELNTLQSNDISKVEIIRNPSSRYNASGQPVIIIRTKRSRKDNTMIQLYNNLTIARKVSDRGGLQITQNTGRYSGLYSYSYGVYNQKQYADYFQTIYNKDYAMDNISNAIQSYSNKNHNLFAGIDYQIRNNDYLGLKFAGSFTDDTRDEYRNQKITKSNISENIIRDLNSVKNKNDDYYTIDFNYTMNRDFNTLNLNASYAHKKYSEKTNMDEIDIISTDYARSLINSQNKYDVYYLSADYQFEVMGITSQLGGKYSKIKNNGYSENHNLNTTKLNSYDSNITNEEVSAAYLNFSKNIRGLTIETGIRYEYTDSKIKTSESLEHNRLTSSKFFPNIGLNYVISPKAELNINYNKSISRQLFSQINPNVIYLDSLSYIIGNPYLKPSYSDNFEIGLILWKKLNFTTSVETEKNPIIFVGINDDNNTDITRFTYMNLNKAKFYNTGLSYSITKGNYTLALNSNLMFPDMTINYMNREKKIRKMMSSFTFNNSYNIPNIDITVFLNFNYRGPGDYEIRRFTEQHSLIAGVRKNFLKDRLKATITMYDIFHKNSGGNYDTEYGNISEGMRINQDTRFLRISLTYTFNNMKTRVNNNSANQKELNRLY</sequence>
<evidence type="ECO:0000256" key="3">
    <source>
        <dbReference type="ARBA" id="ARBA00023237"/>
    </source>
</evidence>